<evidence type="ECO:0000256" key="2">
    <source>
        <dbReference type="ARBA" id="ARBA00022840"/>
    </source>
</evidence>
<dbReference type="Proteomes" id="UP001605036">
    <property type="component" value="Unassembled WGS sequence"/>
</dbReference>
<dbReference type="GO" id="GO:0005524">
    <property type="term" value="F:ATP binding"/>
    <property type="evidence" value="ECO:0007669"/>
    <property type="project" value="UniProtKB-KW"/>
</dbReference>
<dbReference type="Gene3D" id="3.90.640.10">
    <property type="entry name" value="Actin, Chain A, domain 4"/>
    <property type="match status" value="1"/>
</dbReference>
<dbReference type="InterPro" id="IPR043129">
    <property type="entry name" value="ATPase_NBD"/>
</dbReference>
<dbReference type="PANTHER" id="PTHR14187:SF5">
    <property type="entry name" value="HEAT SHOCK 70 KDA PROTEIN 12A"/>
    <property type="match status" value="1"/>
</dbReference>
<dbReference type="Pfam" id="PF00012">
    <property type="entry name" value="HSP70"/>
    <property type="match status" value="1"/>
</dbReference>
<keyword evidence="1" id="KW-0547">Nucleotide-binding</keyword>
<name>A0ABD1ZNS8_9MARC</name>
<dbReference type="PANTHER" id="PTHR14187">
    <property type="entry name" value="ALPHA KINASE/ELONGATION FACTOR 2 KINASE"/>
    <property type="match status" value="1"/>
</dbReference>
<evidence type="ECO:0000256" key="1">
    <source>
        <dbReference type="ARBA" id="ARBA00022741"/>
    </source>
</evidence>
<dbReference type="Gene3D" id="3.30.420.40">
    <property type="match status" value="2"/>
</dbReference>
<organism evidence="3 4">
    <name type="scientific">Riccia fluitans</name>
    <dbReference type="NCBI Taxonomy" id="41844"/>
    <lineage>
        <taxon>Eukaryota</taxon>
        <taxon>Viridiplantae</taxon>
        <taxon>Streptophyta</taxon>
        <taxon>Embryophyta</taxon>
        <taxon>Marchantiophyta</taxon>
        <taxon>Marchantiopsida</taxon>
        <taxon>Marchantiidae</taxon>
        <taxon>Marchantiales</taxon>
        <taxon>Ricciaceae</taxon>
        <taxon>Riccia</taxon>
    </lineage>
</organism>
<keyword evidence="2" id="KW-0067">ATP-binding</keyword>
<reference evidence="3 4" key="1">
    <citation type="submission" date="2024-09" db="EMBL/GenBank/DDBJ databases">
        <title>Chromosome-scale assembly of Riccia fluitans.</title>
        <authorList>
            <person name="Paukszto L."/>
            <person name="Sawicki J."/>
            <person name="Karawczyk K."/>
            <person name="Piernik-Szablinska J."/>
            <person name="Szczecinska M."/>
            <person name="Mazdziarz M."/>
        </authorList>
    </citation>
    <scope>NUCLEOTIDE SEQUENCE [LARGE SCALE GENOMIC DNA]</scope>
    <source>
        <strain evidence="3">Rf_01</strain>
        <tissue evidence="3">Aerial parts of the thallus</tissue>
    </source>
</reference>
<dbReference type="EMBL" id="JBHFFA010000001">
    <property type="protein sequence ID" value="KAL2652356.1"/>
    <property type="molecule type" value="Genomic_DNA"/>
</dbReference>
<comment type="caution">
    <text evidence="3">The sequence shown here is derived from an EMBL/GenBank/DDBJ whole genome shotgun (WGS) entry which is preliminary data.</text>
</comment>
<dbReference type="AlphaFoldDB" id="A0ABD1ZNS8"/>
<proteinExistence type="predicted"/>
<keyword evidence="4" id="KW-1185">Reference proteome</keyword>
<evidence type="ECO:0000313" key="3">
    <source>
        <dbReference type="EMBL" id="KAL2652356.1"/>
    </source>
</evidence>
<dbReference type="SUPFAM" id="SSF53067">
    <property type="entry name" value="Actin-like ATPase domain"/>
    <property type="match status" value="1"/>
</dbReference>
<sequence>MIKYAQRAGMVKGPACQDESTASPHPIIIVLEPEAASVYCQTKLKDHCFRQGSKFLVVDAGGGTVDLVVHEKVESSGLKLKEVACATGRLCGGSYIDLGFHQHLAERIGCYRTFQREFPVTALKLREQIEEIKCSYDGSIESVTLDLPAKLATAWENHDRENCDFNGTGQYDEIFISGDDVKRIFDLVVNQILVMIRTSLKAVGDIESIMVVGGFSSSPYLMKCIKREFSAPVKHVFNPPDPGSAICQGAVAFGVVEANMIFSRKSKKTYGMSFARIFHADDTKDFLIRAGDISLCINAFNVFVRKGDDVPVDYEIKHVFDISDWAENNDLEVNIYATEEKEPKYVTDEGVQKIGSWSLRLPREAQRMSEAPKIEVLMLFGRTTIELQVKPVNYRSRAKRQPMIFNFDTDLTSR</sequence>
<gene>
    <name evidence="3" type="ORF">R1flu_020484</name>
</gene>
<protein>
    <submittedName>
        <fullName evidence="3">Uncharacterized protein</fullName>
    </submittedName>
</protein>
<dbReference type="InterPro" id="IPR013126">
    <property type="entry name" value="Hsp_70_fam"/>
</dbReference>
<evidence type="ECO:0000313" key="4">
    <source>
        <dbReference type="Proteomes" id="UP001605036"/>
    </source>
</evidence>
<accession>A0ABD1ZNS8</accession>